<dbReference type="Pfam" id="PF20152">
    <property type="entry name" value="DUF6534"/>
    <property type="match status" value="1"/>
</dbReference>
<feature type="transmembrane region" description="Helical" evidence="1">
    <location>
        <begin position="145"/>
        <end position="165"/>
    </location>
</feature>
<dbReference type="HOGENOM" id="CLU_046025_0_0_1"/>
<dbReference type="AlphaFoldDB" id="K5WCU2"/>
<feature type="transmembrane region" description="Helical" evidence="1">
    <location>
        <begin position="56"/>
        <end position="77"/>
    </location>
</feature>
<keyword evidence="4" id="KW-1185">Reference proteome</keyword>
<dbReference type="PANTHER" id="PTHR40465">
    <property type="entry name" value="CHROMOSOME 1, WHOLE GENOME SHOTGUN SEQUENCE"/>
    <property type="match status" value="1"/>
</dbReference>
<gene>
    <name evidence="3" type="ORF">PHACADRAFT_194380</name>
</gene>
<proteinExistence type="predicted"/>
<evidence type="ECO:0000256" key="1">
    <source>
        <dbReference type="SAM" id="Phobius"/>
    </source>
</evidence>
<dbReference type="Proteomes" id="UP000008370">
    <property type="component" value="Unassembled WGS sequence"/>
</dbReference>
<name>K5WCU2_PHACS</name>
<keyword evidence="1" id="KW-0812">Transmembrane</keyword>
<evidence type="ECO:0000313" key="4">
    <source>
        <dbReference type="Proteomes" id="UP000008370"/>
    </source>
</evidence>
<dbReference type="OrthoDB" id="2535105at2759"/>
<protein>
    <recommendedName>
        <fullName evidence="2">DUF6534 domain-containing protein</fullName>
    </recommendedName>
</protein>
<dbReference type="PANTHER" id="PTHR40465:SF1">
    <property type="entry name" value="DUF6534 DOMAIN-CONTAINING PROTEIN"/>
    <property type="match status" value="1"/>
</dbReference>
<keyword evidence="1" id="KW-0472">Membrane</keyword>
<dbReference type="RefSeq" id="XP_007394628.1">
    <property type="nucleotide sequence ID" value="XM_007394566.1"/>
</dbReference>
<dbReference type="KEGG" id="pco:PHACADRAFT_194380"/>
<dbReference type="InParanoid" id="K5WCU2"/>
<reference evidence="3 4" key="1">
    <citation type="journal article" date="2012" name="BMC Genomics">
        <title>Comparative genomics of the white-rot fungi, Phanerochaete carnosa and P. chrysosporium, to elucidate the genetic basis of the distinct wood types they colonize.</title>
        <authorList>
            <person name="Suzuki H."/>
            <person name="MacDonald J."/>
            <person name="Syed K."/>
            <person name="Salamov A."/>
            <person name="Hori C."/>
            <person name="Aerts A."/>
            <person name="Henrissat B."/>
            <person name="Wiebenga A."/>
            <person name="vanKuyk P.A."/>
            <person name="Barry K."/>
            <person name="Lindquist E."/>
            <person name="LaButti K."/>
            <person name="Lapidus A."/>
            <person name="Lucas S."/>
            <person name="Coutinho P."/>
            <person name="Gong Y."/>
            <person name="Samejima M."/>
            <person name="Mahadevan R."/>
            <person name="Abou-Zaid M."/>
            <person name="de Vries R.P."/>
            <person name="Igarashi K."/>
            <person name="Yadav J.S."/>
            <person name="Grigoriev I.V."/>
            <person name="Master E.R."/>
        </authorList>
    </citation>
    <scope>NUCLEOTIDE SEQUENCE [LARGE SCALE GENOMIC DNA]</scope>
    <source>
        <strain evidence="3 4">HHB-10118-sp</strain>
    </source>
</reference>
<dbReference type="GeneID" id="18910993"/>
<sequence>MATQSPLPSNPQSPGLNTSSTLGAILIGGFVAAMLYGIIVLQTLLFFQGQSHNSRYMVIGLLLISSAHMALVIHPVYCQYRLECIGGNNLDGEHRILDISNLTSYCATQAVNDFIRLISEALPFSWFVYRIWVLSHRNHWITYPMTVLCVFLFGLTLATGIKTYQTKTYFQLVQVHLQWLPETDLSLVVVADGLIAAILCYLLATSRMRVMNRRTESYLNILILYTINTGLLTSMLSMACLITFVTMPDNFIFWSLYFPMVNLYANSLLASFNLRDSLKSDPASFAAPLSTIKFHQRSTVCHCSCHSSHSAHPERINDTESGGGNLVIHVQTEQSKVTL</sequence>
<feature type="transmembrane region" description="Helical" evidence="1">
    <location>
        <begin position="185"/>
        <end position="206"/>
    </location>
</feature>
<feature type="transmembrane region" description="Helical" evidence="1">
    <location>
        <begin position="218"/>
        <end position="245"/>
    </location>
</feature>
<organism evidence="3 4">
    <name type="scientific">Phanerochaete carnosa (strain HHB-10118-sp)</name>
    <name type="common">White-rot fungus</name>
    <name type="synonym">Peniophora carnosa</name>
    <dbReference type="NCBI Taxonomy" id="650164"/>
    <lineage>
        <taxon>Eukaryota</taxon>
        <taxon>Fungi</taxon>
        <taxon>Dikarya</taxon>
        <taxon>Basidiomycota</taxon>
        <taxon>Agaricomycotina</taxon>
        <taxon>Agaricomycetes</taxon>
        <taxon>Polyporales</taxon>
        <taxon>Phanerochaetaceae</taxon>
        <taxon>Phanerochaete</taxon>
    </lineage>
</organism>
<dbReference type="InterPro" id="IPR045339">
    <property type="entry name" value="DUF6534"/>
</dbReference>
<keyword evidence="1" id="KW-1133">Transmembrane helix</keyword>
<dbReference type="EMBL" id="JH930471">
    <property type="protein sequence ID" value="EKM56794.1"/>
    <property type="molecule type" value="Genomic_DNA"/>
</dbReference>
<dbReference type="STRING" id="650164.K5WCU2"/>
<evidence type="ECO:0000313" key="3">
    <source>
        <dbReference type="EMBL" id="EKM56794.1"/>
    </source>
</evidence>
<feature type="domain" description="DUF6534" evidence="2">
    <location>
        <begin position="189"/>
        <end position="277"/>
    </location>
</feature>
<feature type="transmembrane region" description="Helical" evidence="1">
    <location>
        <begin position="20"/>
        <end position="47"/>
    </location>
</feature>
<accession>K5WCU2</accession>
<evidence type="ECO:0000259" key="2">
    <source>
        <dbReference type="Pfam" id="PF20152"/>
    </source>
</evidence>
<feature type="transmembrane region" description="Helical" evidence="1">
    <location>
        <begin position="251"/>
        <end position="272"/>
    </location>
</feature>